<dbReference type="SUPFAM" id="SSF55154">
    <property type="entry name" value="CYTH-like phosphatases"/>
    <property type="match status" value="1"/>
</dbReference>
<dbReference type="CDD" id="cd07756">
    <property type="entry name" value="CYTH-like_Pase_CHAD"/>
    <property type="match status" value="1"/>
</dbReference>
<evidence type="ECO:0000259" key="2">
    <source>
        <dbReference type="PROSITE" id="PS51708"/>
    </source>
</evidence>
<sequence>MADEIELKLALPESAQALLLRQSLLKESVARRTGQLVNLYYDTPDFALRRHGVALRLRQEHGAWLQTVKCAGSGGGGLTARPEWETPYGGRFDFSSVDDEDVRRWLERPDILSRLAPIFETSFRRTIWRFEPEPGSRLLLMFDRGWIASNGRREIVSELEIELDGGRIGRIFALARHLAEKVPLAPALLSKAERGYRLYQGIPMAPVKAADIPLQAELPPLDAFRRIALACLDHLQYNHPGALASDDPEYIHQMRVATRRLRAALRLFAPLLSADFSAGLLPPLRELMGLLGHARDLDVLQAEIVAPVIRALPGEPRLSTLAGIITDRRYAARSAAVQTLRSPRYGQMILQAAALLHEPDGSPGNTTIAAFAGNRLKRLHEKVRRLAQSARQDDPLALHALRIGCKRLRYALEFFGPLAPKKSVRRAATRLENAQDALGQLNDLANAGRLLMDCAGGDARLREAVTLIGGWHGPRHAQLLAGMPALIEGLHDLRLPRLVKSCRNTPSLP</sequence>
<dbReference type="InterPro" id="IPR033469">
    <property type="entry name" value="CYTH-like_dom_sf"/>
</dbReference>
<accession>A0AA49FL45</accession>
<dbReference type="Pfam" id="PF01928">
    <property type="entry name" value="CYTH"/>
    <property type="match status" value="1"/>
</dbReference>
<protein>
    <submittedName>
        <fullName evidence="3">CHAD domain-containing protein</fullName>
    </submittedName>
</protein>
<dbReference type="InterPro" id="IPR007899">
    <property type="entry name" value="CHAD_dom"/>
</dbReference>
<dbReference type="InterPro" id="IPR023577">
    <property type="entry name" value="CYTH_domain"/>
</dbReference>
<dbReference type="PANTHER" id="PTHR39569:SF1">
    <property type="entry name" value="INORGANIC TRIPHOSPHATASE"/>
    <property type="match status" value="1"/>
</dbReference>
<feature type="domain" description="CHAD" evidence="2">
    <location>
        <begin position="217"/>
        <end position="499"/>
    </location>
</feature>
<evidence type="ECO:0000259" key="1">
    <source>
        <dbReference type="PROSITE" id="PS51707"/>
    </source>
</evidence>
<name>A0AA49FL45_9PROT</name>
<dbReference type="Gene3D" id="1.40.20.10">
    <property type="entry name" value="CHAD domain"/>
    <property type="match status" value="1"/>
</dbReference>
<dbReference type="KEGG" id="npv:OHM77_12450"/>
<dbReference type="GO" id="GO:0046872">
    <property type="term" value="F:metal ion binding"/>
    <property type="evidence" value="ECO:0007669"/>
    <property type="project" value="TreeGrafter"/>
</dbReference>
<dbReference type="GO" id="GO:0050355">
    <property type="term" value="F:inorganic triphosphate phosphatase activity"/>
    <property type="evidence" value="ECO:0007669"/>
    <property type="project" value="InterPro"/>
</dbReference>
<reference evidence="3" key="1">
    <citation type="journal article" date="2023" name="Nat. Microbiol.">
        <title>Enrichment and characterization of a nitric oxide-reducing microbial community in a continuous bioreactor.</title>
        <authorList>
            <person name="Garrido-Amador P."/>
            <person name="Stortenbeker N."/>
            <person name="Wessels H.J.C.T."/>
            <person name="Speth D.R."/>
            <person name="Garcia-Heredia I."/>
            <person name="Kartal B."/>
        </authorList>
    </citation>
    <scope>NUCLEOTIDE SEQUENCE</scope>
    <source>
        <strain evidence="3">MAG1</strain>
    </source>
</reference>
<dbReference type="AlphaFoldDB" id="A0AA49FL45"/>
<dbReference type="InterPro" id="IPR039013">
    <property type="entry name" value="YgiF"/>
</dbReference>
<dbReference type="Pfam" id="PF05235">
    <property type="entry name" value="CHAD"/>
    <property type="match status" value="1"/>
</dbReference>
<dbReference type="PROSITE" id="PS51707">
    <property type="entry name" value="CYTH"/>
    <property type="match status" value="1"/>
</dbReference>
<dbReference type="SMART" id="SM01118">
    <property type="entry name" value="CYTH"/>
    <property type="match status" value="1"/>
</dbReference>
<organism evidence="3">
    <name type="scientific">Candidatus Nitricoxidivorans perseverans</name>
    <dbReference type="NCBI Taxonomy" id="2975601"/>
    <lineage>
        <taxon>Bacteria</taxon>
        <taxon>Pseudomonadati</taxon>
        <taxon>Pseudomonadota</taxon>
        <taxon>Betaproteobacteria</taxon>
        <taxon>Nitrosomonadales</taxon>
        <taxon>Sterolibacteriaceae</taxon>
        <taxon>Candidatus Nitricoxidivorans</taxon>
    </lineage>
</organism>
<dbReference type="InterPro" id="IPR038186">
    <property type="entry name" value="CHAD_dom_sf"/>
</dbReference>
<dbReference type="SMART" id="SM00880">
    <property type="entry name" value="CHAD"/>
    <property type="match status" value="1"/>
</dbReference>
<feature type="domain" description="CYTH" evidence="1">
    <location>
        <begin position="2"/>
        <end position="202"/>
    </location>
</feature>
<dbReference type="PANTHER" id="PTHR39569">
    <property type="entry name" value="INORGANIC TRIPHOSPHATASE"/>
    <property type="match status" value="1"/>
</dbReference>
<gene>
    <name evidence="3" type="ORF">OHM77_12450</name>
</gene>
<dbReference type="Proteomes" id="UP001234916">
    <property type="component" value="Chromosome"/>
</dbReference>
<proteinExistence type="predicted"/>
<dbReference type="PROSITE" id="PS51708">
    <property type="entry name" value="CHAD"/>
    <property type="match status" value="1"/>
</dbReference>
<evidence type="ECO:0000313" key="3">
    <source>
        <dbReference type="EMBL" id="WIM05477.1"/>
    </source>
</evidence>
<dbReference type="EMBL" id="CP107246">
    <property type="protein sequence ID" value="WIM05477.1"/>
    <property type="molecule type" value="Genomic_DNA"/>
</dbReference>
<dbReference type="Gene3D" id="2.40.320.10">
    <property type="entry name" value="Hypothetical Protein Pfu-838710-001"/>
    <property type="match status" value="1"/>
</dbReference>